<dbReference type="FunFam" id="1.10.510.10:FF:000297">
    <property type="entry name" value="Non-specific serine/threonine protein kinase"/>
    <property type="match status" value="1"/>
</dbReference>
<keyword evidence="6 11" id="KW-0547">Nucleotide-binding</keyword>
<keyword evidence="4" id="KW-0597">Phosphoprotein</keyword>
<dbReference type="InterPro" id="IPR011009">
    <property type="entry name" value="Kinase-like_dom_sf"/>
</dbReference>
<keyword evidence="8 11" id="KW-0067">ATP-binding</keyword>
<evidence type="ECO:0000256" key="6">
    <source>
        <dbReference type="ARBA" id="ARBA00022741"/>
    </source>
</evidence>
<dbReference type="EMBL" id="GL377643">
    <property type="protein sequence ID" value="EFJ11886.1"/>
    <property type="molecule type" value="Genomic_DNA"/>
</dbReference>
<dbReference type="PROSITE" id="PS50011">
    <property type="entry name" value="PROTEIN_KINASE_DOM"/>
    <property type="match status" value="1"/>
</dbReference>
<accession>D8SQ64</accession>
<dbReference type="GO" id="GO:0045727">
    <property type="term" value="P:positive regulation of translation"/>
    <property type="evidence" value="ECO:0007669"/>
    <property type="project" value="UniProtKB-ARBA"/>
</dbReference>
<evidence type="ECO:0000313" key="17">
    <source>
        <dbReference type="Proteomes" id="UP000001514"/>
    </source>
</evidence>
<feature type="domain" description="Protein kinase" evidence="13">
    <location>
        <begin position="128"/>
        <end position="384"/>
    </location>
</feature>
<dbReference type="InterPro" id="IPR017441">
    <property type="entry name" value="Protein_kinase_ATP_BS"/>
</dbReference>
<dbReference type="EC" id="2.7.11.1" evidence="2"/>
<dbReference type="InParanoid" id="D8SQ64"/>
<dbReference type="SMART" id="SM00133">
    <property type="entry name" value="S_TK_X"/>
    <property type="match status" value="1"/>
</dbReference>
<evidence type="ECO:0000256" key="3">
    <source>
        <dbReference type="ARBA" id="ARBA00022527"/>
    </source>
</evidence>
<dbReference type="SMART" id="SM00220">
    <property type="entry name" value="S_TKc"/>
    <property type="match status" value="1"/>
</dbReference>
<feature type="binding site" evidence="11">
    <location>
        <position position="157"/>
    </location>
    <ligand>
        <name>ATP</name>
        <dbReference type="ChEBI" id="CHEBI:30616"/>
    </ligand>
</feature>
<evidence type="ECO:0000313" key="15">
    <source>
        <dbReference type="EMBL" id="EFJ11886.1"/>
    </source>
</evidence>
<evidence type="ECO:0000256" key="10">
    <source>
        <dbReference type="ARBA" id="ARBA00048679"/>
    </source>
</evidence>
<dbReference type="EMBL" id="GL377633">
    <property type="protein sequence ID" value="EFJ13401.1"/>
    <property type="molecule type" value="Genomic_DNA"/>
</dbReference>
<keyword evidence="17" id="KW-1185">Reference proteome</keyword>
<dbReference type="FunFam" id="3.30.200.20:FF:000048">
    <property type="entry name" value="Non-specific serine/threonine protein kinase"/>
    <property type="match status" value="1"/>
</dbReference>
<protein>
    <recommendedName>
        <fullName evidence="2">non-specific serine/threonine protein kinase</fullName>
        <ecNumber evidence="2">2.7.11.1</ecNumber>
    </recommendedName>
</protein>
<dbReference type="SUPFAM" id="SSF56112">
    <property type="entry name" value="Protein kinase-like (PK-like)"/>
    <property type="match status" value="1"/>
</dbReference>
<dbReference type="HOGENOM" id="CLU_000288_63_49_1"/>
<evidence type="ECO:0000256" key="1">
    <source>
        <dbReference type="ARBA" id="ARBA00009804"/>
    </source>
</evidence>
<dbReference type="Gene3D" id="1.10.510.10">
    <property type="entry name" value="Transferase(Phosphotransferase) domain 1"/>
    <property type="match status" value="1"/>
</dbReference>
<feature type="domain" description="AGC-kinase C-terminal" evidence="14">
    <location>
        <begin position="385"/>
        <end position="454"/>
    </location>
</feature>
<dbReference type="PROSITE" id="PS00108">
    <property type="entry name" value="PROTEIN_KINASE_ST"/>
    <property type="match status" value="1"/>
</dbReference>
<dbReference type="OMA" id="EITYSFC"/>
<evidence type="ECO:0000256" key="11">
    <source>
        <dbReference type="PROSITE-ProRule" id="PRU10141"/>
    </source>
</evidence>
<dbReference type="InterPro" id="IPR008271">
    <property type="entry name" value="Ser/Thr_kinase_AS"/>
</dbReference>
<reference evidence="16 17" key="1">
    <citation type="journal article" date="2011" name="Science">
        <title>The Selaginella genome identifies genetic changes associated with the evolution of vascular plants.</title>
        <authorList>
            <person name="Banks J.A."/>
            <person name="Nishiyama T."/>
            <person name="Hasebe M."/>
            <person name="Bowman J.L."/>
            <person name="Gribskov M."/>
            <person name="dePamphilis C."/>
            <person name="Albert V.A."/>
            <person name="Aono N."/>
            <person name="Aoyama T."/>
            <person name="Ambrose B.A."/>
            <person name="Ashton N.W."/>
            <person name="Axtell M.J."/>
            <person name="Barker E."/>
            <person name="Barker M.S."/>
            <person name="Bennetzen J.L."/>
            <person name="Bonawitz N.D."/>
            <person name="Chapple C."/>
            <person name="Cheng C."/>
            <person name="Correa L.G."/>
            <person name="Dacre M."/>
            <person name="DeBarry J."/>
            <person name="Dreyer I."/>
            <person name="Elias M."/>
            <person name="Engstrom E.M."/>
            <person name="Estelle M."/>
            <person name="Feng L."/>
            <person name="Finet C."/>
            <person name="Floyd S.K."/>
            <person name="Frommer W.B."/>
            <person name="Fujita T."/>
            <person name="Gramzow L."/>
            <person name="Gutensohn M."/>
            <person name="Harholt J."/>
            <person name="Hattori M."/>
            <person name="Heyl A."/>
            <person name="Hirai T."/>
            <person name="Hiwatashi Y."/>
            <person name="Ishikawa M."/>
            <person name="Iwata M."/>
            <person name="Karol K.G."/>
            <person name="Koehler B."/>
            <person name="Kolukisaoglu U."/>
            <person name="Kubo M."/>
            <person name="Kurata T."/>
            <person name="Lalonde S."/>
            <person name="Li K."/>
            <person name="Li Y."/>
            <person name="Litt A."/>
            <person name="Lyons E."/>
            <person name="Manning G."/>
            <person name="Maruyama T."/>
            <person name="Michael T.P."/>
            <person name="Mikami K."/>
            <person name="Miyazaki S."/>
            <person name="Morinaga S."/>
            <person name="Murata T."/>
            <person name="Mueller-Roeber B."/>
            <person name="Nelson D.R."/>
            <person name="Obara M."/>
            <person name="Oguri Y."/>
            <person name="Olmstead R.G."/>
            <person name="Onodera N."/>
            <person name="Petersen B.L."/>
            <person name="Pils B."/>
            <person name="Prigge M."/>
            <person name="Rensing S.A."/>
            <person name="Riano-Pachon D.M."/>
            <person name="Roberts A.W."/>
            <person name="Sato Y."/>
            <person name="Scheller H.V."/>
            <person name="Schulz B."/>
            <person name="Schulz C."/>
            <person name="Shakirov E.V."/>
            <person name="Shibagaki N."/>
            <person name="Shinohara N."/>
            <person name="Shippen D.E."/>
            <person name="Soerensen I."/>
            <person name="Sotooka R."/>
            <person name="Sugimoto N."/>
            <person name="Sugita M."/>
            <person name="Sumikawa N."/>
            <person name="Tanurdzic M."/>
            <person name="Theissen G."/>
            <person name="Ulvskov P."/>
            <person name="Wakazuki S."/>
            <person name="Weng J.K."/>
            <person name="Willats W.W."/>
            <person name="Wipf D."/>
            <person name="Wolf P.G."/>
            <person name="Yang L."/>
            <person name="Zimmer A.D."/>
            <person name="Zhu Q."/>
            <person name="Mitros T."/>
            <person name="Hellsten U."/>
            <person name="Loque D."/>
            <person name="Otillar R."/>
            <person name="Salamov A."/>
            <person name="Schmutz J."/>
            <person name="Shapiro H."/>
            <person name="Lindquist E."/>
            <person name="Lucas S."/>
            <person name="Rokhsar D."/>
            <person name="Grigoriev I.V."/>
        </authorList>
    </citation>
    <scope>NUCLEOTIDE SEQUENCE [LARGE SCALE GENOMIC DNA]</scope>
</reference>
<dbReference type="eggNOG" id="KOG0598">
    <property type="taxonomic scope" value="Eukaryota"/>
</dbReference>
<organism evidence="17">
    <name type="scientific">Selaginella moellendorffii</name>
    <name type="common">Spikemoss</name>
    <dbReference type="NCBI Taxonomy" id="88036"/>
    <lineage>
        <taxon>Eukaryota</taxon>
        <taxon>Viridiplantae</taxon>
        <taxon>Streptophyta</taxon>
        <taxon>Embryophyta</taxon>
        <taxon>Tracheophyta</taxon>
        <taxon>Lycopodiopsida</taxon>
        <taxon>Selaginellales</taxon>
        <taxon>Selaginellaceae</taxon>
        <taxon>Selaginella</taxon>
    </lineage>
</organism>
<proteinExistence type="inferred from homology"/>
<evidence type="ECO:0000256" key="12">
    <source>
        <dbReference type="RuleBase" id="RU000304"/>
    </source>
</evidence>
<evidence type="ECO:0000256" key="2">
    <source>
        <dbReference type="ARBA" id="ARBA00012513"/>
    </source>
</evidence>
<dbReference type="Gramene" id="EFJ13401">
    <property type="protein sequence ID" value="EFJ13401"/>
    <property type="gene ID" value="SELMODRAFT_181752"/>
</dbReference>
<keyword evidence="7" id="KW-0418">Kinase</keyword>
<evidence type="ECO:0000256" key="9">
    <source>
        <dbReference type="ARBA" id="ARBA00047899"/>
    </source>
</evidence>
<evidence type="ECO:0000259" key="14">
    <source>
        <dbReference type="PROSITE" id="PS51285"/>
    </source>
</evidence>
<dbReference type="Gene3D" id="3.30.200.20">
    <property type="entry name" value="Phosphorylase Kinase, domain 1"/>
    <property type="match status" value="1"/>
</dbReference>
<dbReference type="STRING" id="88036.D8SQ64"/>
<comment type="catalytic activity">
    <reaction evidence="10">
        <text>L-seryl-[protein] + ATP = O-phospho-L-seryl-[protein] + ADP + H(+)</text>
        <dbReference type="Rhea" id="RHEA:17989"/>
        <dbReference type="Rhea" id="RHEA-COMP:9863"/>
        <dbReference type="Rhea" id="RHEA-COMP:11604"/>
        <dbReference type="ChEBI" id="CHEBI:15378"/>
        <dbReference type="ChEBI" id="CHEBI:29999"/>
        <dbReference type="ChEBI" id="CHEBI:30616"/>
        <dbReference type="ChEBI" id="CHEBI:83421"/>
        <dbReference type="ChEBI" id="CHEBI:456216"/>
        <dbReference type="EC" id="2.7.11.1"/>
    </reaction>
</comment>
<dbReference type="KEGG" id="smo:SELMODRAFT_181752"/>
<keyword evidence="3 12" id="KW-0723">Serine/threonine-protein kinase</keyword>
<dbReference type="Pfam" id="PF00433">
    <property type="entry name" value="Pkinase_C"/>
    <property type="match status" value="1"/>
</dbReference>
<sequence length="456" mass="50503">MAPTATTAAVSIPLPSRPPRLDAVVAADDAGEFDFSDVFGQLPSVKEGEAADWGQPELHYVADTLVICSRSHSLVGPSPRPSLRVGCPLEECAAGDDAGEDSDFSDAVDVEQQQEFDDTTRKLGPGDFELLNLVGQGAFGKVFQVRLKGSSDIYAMKVMRKDKVLEKNYVDYMKAERDIMTKIVHPFIVQLRCSFQTKTKLYLILDFINGGHLFFQLYRQGTFSEDLCRVYAAEIVSAVAHLHSKGIVHRDLKPENILLDADGHVKLTDFGLAKEIEESDRTNSYCGTVEYMAPEILLSKGHGKSADWWSLGILVYEMLHGMPPFTNRNKNKLQQEIIKGKLKLPGYLSSEVHSLLKGLLHKDPSKRLGSGGNGSYDIKRHKWFKCINWTKLDAGLIQPKFVPVVQGRACIANFDEKWTTLPAQDSPASTPRAADIDMFQGYTYVAPNVWLSGSSS</sequence>
<evidence type="ECO:0000256" key="7">
    <source>
        <dbReference type="ARBA" id="ARBA00022777"/>
    </source>
</evidence>
<dbReference type="InterPro" id="IPR000719">
    <property type="entry name" value="Prot_kinase_dom"/>
</dbReference>
<dbReference type="KEGG" id="smo:SELMODRAFT_271894"/>
<dbReference type="GO" id="GO:0005524">
    <property type="term" value="F:ATP binding"/>
    <property type="evidence" value="ECO:0007669"/>
    <property type="project" value="UniProtKB-UniRule"/>
</dbReference>
<dbReference type="Proteomes" id="UP000001514">
    <property type="component" value="Unassembled WGS sequence"/>
</dbReference>
<dbReference type="InterPro" id="IPR000961">
    <property type="entry name" value="AGC-kinase_C"/>
</dbReference>
<dbReference type="GO" id="GO:0005634">
    <property type="term" value="C:nucleus"/>
    <property type="evidence" value="ECO:0007669"/>
    <property type="project" value="UniProtKB-ARBA"/>
</dbReference>
<dbReference type="PROSITE" id="PS51285">
    <property type="entry name" value="AGC_KINASE_CTER"/>
    <property type="match status" value="1"/>
</dbReference>
<dbReference type="InterPro" id="IPR017892">
    <property type="entry name" value="Pkinase_C"/>
</dbReference>
<comment type="catalytic activity">
    <reaction evidence="9">
        <text>L-threonyl-[protein] + ATP = O-phospho-L-threonyl-[protein] + ADP + H(+)</text>
        <dbReference type="Rhea" id="RHEA:46608"/>
        <dbReference type="Rhea" id="RHEA-COMP:11060"/>
        <dbReference type="Rhea" id="RHEA-COMP:11605"/>
        <dbReference type="ChEBI" id="CHEBI:15378"/>
        <dbReference type="ChEBI" id="CHEBI:30013"/>
        <dbReference type="ChEBI" id="CHEBI:30616"/>
        <dbReference type="ChEBI" id="CHEBI:61977"/>
        <dbReference type="ChEBI" id="CHEBI:456216"/>
        <dbReference type="EC" id="2.7.11.1"/>
    </reaction>
</comment>
<keyword evidence="5" id="KW-0808">Transferase</keyword>
<dbReference type="PANTHER" id="PTHR24351">
    <property type="entry name" value="RIBOSOMAL PROTEIN S6 KINASE"/>
    <property type="match status" value="1"/>
</dbReference>
<evidence type="ECO:0000256" key="8">
    <source>
        <dbReference type="ARBA" id="ARBA00022840"/>
    </source>
</evidence>
<evidence type="ECO:0000259" key="13">
    <source>
        <dbReference type="PROSITE" id="PS50011"/>
    </source>
</evidence>
<dbReference type="PROSITE" id="PS00107">
    <property type="entry name" value="PROTEIN_KINASE_ATP"/>
    <property type="match status" value="1"/>
</dbReference>
<gene>
    <name evidence="16" type="ORF">SELMODRAFT_181752</name>
    <name evidence="15" type="ORF">SELMODRAFT_271894</name>
</gene>
<evidence type="ECO:0000313" key="16">
    <source>
        <dbReference type="EMBL" id="EFJ13401.1"/>
    </source>
</evidence>
<dbReference type="GO" id="GO:0004674">
    <property type="term" value="F:protein serine/threonine kinase activity"/>
    <property type="evidence" value="ECO:0000318"/>
    <property type="project" value="GO_Central"/>
</dbReference>
<dbReference type="Gramene" id="EFJ11886">
    <property type="protein sequence ID" value="EFJ11886"/>
    <property type="gene ID" value="SELMODRAFT_271894"/>
</dbReference>
<dbReference type="OrthoDB" id="63267at2759"/>
<dbReference type="GO" id="GO:0005737">
    <property type="term" value="C:cytoplasm"/>
    <property type="evidence" value="ECO:0000318"/>
    <property type="project" value="GO_Central"/>
</dbReference>
<dbReference type="FunCoup" id="D8SQ64">
    <property type="interactions" value="3293"/>
</dbReference>
<evidence type="ECO:0000256" key="5">
    <source>
        <dbReference type="ARBA" id="ARBA00022679"/>
    </source>
</evidence>
<dbReference type="CDD" id="cd05123">
    <property type="entry name" value="STKc_AGC"/>
    <property type="match status" value="1"/>
</dbReference>
<name>D8SQ64_SELML</name>
<dbReference type="Pfam" id="PF00069">
    <property type="entry name" value="Pkinase"/>
    <property type="match status" value="1"/>
</dbReference>
<dbReference type="GO" id="GO:0009409">
    <property type="term" value="P:response to cold"/>
    <property type="evidence" value="ECO:0007669"/>
    <property type="project" value="UniProtKB-ARBA"/>
</dbReference>
<evidence type="ECO:0000256" key="4">
    <source>
        <dbReference type="ARBA" id="ARBA00022553"/>
    </source>
</evidence>
<dbReference type="InterPro" id="IPR045270">
    <property type="entry name" value="STKc_AGC"/>
</dbReference>
<comment type="similarity">
    <text evidence="1">Belongs to the protein kinase superfamily. AGC Ser/Thr protein kinase family. S6 kinase subfamily.</text>
</comment>
<dbReference type="AlphaFoldDB" id="D8SQ64"/>